<dbReference type="Proteomes" id="UP000187406">
    <property type="component" value="Unassembled WGS sequence"/>
</dbReference>
<dbReference type="FunCoup" id="A0A1Q3CPI0">
    <property type="interactions" value="309"/>
</dbReference>
<feature type="compositionally biased region" description="Basic and acidic residues" evidence="2">
    <location>
        <begin position="576"/>
        <end position="605"/>
    </location>
</feature>
<feature type="domain" description="Meiosis-specific protein ASY3-like coiled-coil" evidence="3">
    <location>
        <begin position="98"/>
        <end position="557"/>
    </location>
</feature>
<feature type="region of interest" description="Disordered" evidence="2">
    <location>
        <begin position="567"/>
        <end position="620"/>
    </location>
</feature>
<name>A0A1Q3CPI0_CEPFO</name>
<proteinExistence type="predicted"/>
<feature type="region of interest" description="Disordered" evidence="2">
    <location>
        <begin position="314"/>
        <end position="396"/>
    </location>
</feature>
<comment type="caution">
    <text evidence="4">The sequence shown here is derived from an EMBL/GenBank/DDBJ whole genome shotgun (WGS) entry which is preliminary data.</text>
</comment>
<accession>A0A1Q3CPI0</accession>
<evidence type="ECO:0000313" key="4">
    <source>
        <dbReference type="EMBL" id="GAV82166.1"/>
    </source>
</evidence>
<dbReference type="AlphaFoldDB" id="A0A1Q3CPI0"/>
<feature type="compositionally biased region" description="Low complexity" evidence="2">
    <location>
        <begin position="383"/>
        <end position="396"/>
    </location>
</feature>
<reference evidence="5" key="1">
    <citation type="submission" date="2016-04" db="EMBL/GenBank/DDBJ databases">
        <title>Cephalotus genome sequencing.</title>
        <authorList>
            <person name="Fukushima K."/>
            <person name="Hasebe M."/>
            <person name="Fang X."/>
        </authorList>
    </citation>
    <scope>NUCLEOTIDE SEQUENCE [LARGE SCALE GENOMIC DNA]</scope>
    <source>
        <strain evidence="5">cv. St1</strain>
    </source>
</reference>
<dbReference type="PANTHER" id="PTHR36027:SF1">
    <property type="entry name" value="MEIOSIS-SPECIFIC PROTEIN ASY3"/>
    <property type="match status" value="1"/>
</dbReference>
<evidence type="ECO:0000256" key="1">
    <source>
        <dbReference type="SAM" id="Coils"/>
    </source>
</evidence>
<protein>
    <recommendedName>
        <fullName evidence="3">Meiosis-specific protein ASY3-like coiled-coil domain-containing protein</fullName>
    </recommendedName>
</protein>
<dbReference type="InterPro" id="IPR037731">
    <property type="entry name" value="ASY3-like"/>
</dbReference>
<dbReference type="GO" id="GO:0051321">
    <property type="term" value="P:meiotic cell cycle"/>
    <property type="evidence" value="ECO:0007669"/>
    <property type="project" value="InterPro"/>
</dbReference>
<dbReference type="STRING" id="3775.A0A1Q3CPI0"/>
<dbReference type="InParanoid" id="A0A1Q3CPI0"/>
<feature type="region of interest" description="Disordered" evidence="2">
    <location>
        <begin position="420"/>
        <end position="475"/>
    </location>
</feature>
<keyword evidence="1" id="KW-0175">Coiled coil</keyword>
<dbReference type="SUPFAM" id="SSF58113">
    <property type="entry name" value="Apolipoprotein A-I"/>
    <property type="match status" value="1"/>
</dbReference>
<evidence type="ECO:0000256" key="2">
    <source>
        <dbReference type="SAM" id="MobiDB-lite"/>
    </source>
</evidence>
<feature type="coiled-coil region" evidence="1">
    <location>
        <begin position="744"/>
        <end position="793"/>
    </location>
</feature>
<dbReference type="EMBL" id="BDDD01002566">
    <property type="protein sequence ID" value="GAV82166.1"/>
    <property type="molecule type" value="Genomic_DNA"/>
</dbReference>
<dbReference type="PANTHER" id="PTHR36027">
    <property type="entry name" value="MEIOSIS-SPECIFIC PROTEIN ASY3"/>
    <property type="match status" value="1"/>
</dbReference>
<evidence type="ECO:0000313" key="5">
    <source>
        <dbReference type="Proteomes" id="UP000187406"/>
    </source>
</evidence>
<keyword evidence="5" id="KW-1185">Reference proteome</keyword>
<dbReference type="Pfam" id="PF20435">
    <property type="entry name" value="ASY3-like"/>
    <property type="match status" value="1"/>
</dbReference>
<gene>
    <name evidence="4" type="ORF">CFOL_v3_25619</name>
</gene>
<sequence length="858" mass="96899">MQMSGSIVHRRCLGAHYIKTGRLLRFWNQIKTFHFSFSRLIFGASKFRDHAIYHSLFSSTKHQTLLFQKYFSLIPSSKFEVVSAPASLIIGANLSDPMSDYRSFSSNYPPSSQSRKISIGIMVDSLAKEKLGDTKEDKAAVPNAERESFKVRNSIEGKNNGEGVTAVTTAKKTEATQQVSSPWISTKSFHKETLASEDVLHVMQTSIPDTRGRKNKLNGIKDAQETYSAQFFANQTSTVQSSDNKLKKFDGMTYRRKGKQGGSSERMEEFTFATAQENLASETVVIEDKTEDRTETLKMKLWEILGTVSLPKSQYSNSQAREASVGDKSRPEQSVGQKLNTDVKRKQSSDTIETDSEIPDHNIKRPITRSLARKGAPTKGQPNQSKASASSISKQQHQQKNIFTFAEVWSGKVDGAVNRDSSMSFRERSRRKNSSIQPSKIFFTKKDDANGIQQATFRSGTPPPAEKTSSLGNKIRDHFGCPSANKREYVESKSKIEEGFHQSPVKKTDQQGDFCSLVLPDNRDQLEGIGNPSFENLLDPQDGFRSPTFRIYANIRSFRSLKTSNSDFCGSQTRTELSDDAKELKDSPPRKSAPVKDREDKDRLSESSIEEDSESLEEASPIITGCRERETSPEIATTEKPKFMLSTKRLRNHEDIGFNKFTTMPSAKAIGQSEWIDEPSEQDQMDDLTRVVKLFALALENFKNKMTLATRKKSSEILVSASEGIHLQLQNVQSQIQTDVEKLASLHKSKRNKLESRFEEQQEQLKLLHGRFKEDLQKHLQNFRSTLEGLGENHRELKGTVKKQKASYHKLLLQVEESVESQLNDIHERIITIHKLAREKMLQVKHLVAECLKEGILN</sequence>
<feature type="compositionally biased region" description="Acidic residues" evidence="2">
    <location>
        <begin position="608"/>
        <end position="617"/>
    </location>
</feature>
<dbReference type="InterPro" id="IPR046845">
    <property type="entry name" value="ASY3-like_CC"/>
</dbReference>
<evidence type="ECO:0000259" key="3">
    <source>
        <dbReference type="Pfam" id="PF20435"/>
    </source>
</evidence>
<dbReference type="OrthoDB" id="751607at2759"/>
<organism evidence="4 5">
    <name type="scientific">Cephalotus follicularis</name>
    <name type="common">Albany pitcher plant</name>
    <dbReference type="NCBI Taxonomy" id="3775"/>
    <lineage>
        <taxon>Eukaryota</taxon>
        <taxon>Viridiplantae</taxon>
        <taxon>Streptophyta</taxon>
        <taxon>Embryophyta</taxon>
        <taxon>Tracheophyta</taxon>
        <taxon>Spermatophyta</taxon>
        <taxon>Magnoliopsida</taxon>
        <taxon>eudicotyledons</taxon>
        <taxon>Gunneridae</taxon>
        <taxon>Pentapetalae</taxon>
        <taxon>rosids</taxon>
        <taxon>fabids</taxon>
        <taxon>Oxalidales</taxon>
        <taxon>Cephalotaceae</taxon>
        <taxon>Cephalotus</taxon>
    </lineage>
</organism>